<keyword evidence="8" id="KW-1185">Reference proteome</keyword>
<evidence type="ECO:0000259" key="6">
    <source>
        <dbReference type="Pfam" id="PF04601"/>
    </source>
</evidence>
<comment type="caution">
    <text evidence="7">The sequence shown here is derived from an EMBL/GenBank/DDBJ whole genome shotgun (WGS) entry which is preliminary data.</text>
</comment>
<evidence type="ECO:0000256" key="4">
    <source>
        <dbReference type="ARBA" id="ARBA00022989"/>
    </source>
</evidence>
<dbReference type="Pfam" id="PF04601">
    <property type="entry name" value="DUF569"/>
    <property type="match status" value="1"/>
</dbReference>
<organism evidence="7 8">
    <name type="scientific">Symbiodinium natans</name>
    <dbReference type="NCBI Taxonomy" id="878477"/>
    <lineage>
        <taxon>Eukaryota</taxon>
        <taxon>Sar</taxon>
        <taxon>Alveolata</taxon>
        <taxon>Dinophyceae</taxon>
        <taxon>Suessiales</taxon>
        <taxon>Symbiodiniaceae</taxon>
        <taxon>Symbiodinium</taxon>
    </lineage>
</organism>
<keyword evidence="4" id="KW-1133">Transmembrane helix</keyword>
<dbReference type="PANTHER" id="PTHR16932">
    <property type="entry name" value="INTERFERON ALPHA-INDUCIBLE PROTEIN 27"/>
    <property type="match status" value="1"/>
</dbReference>
<dbReference type="Proteomes" id="UP000604046">
    <property type="component" value="Unassembled WGS sequence"/>
</dbReference>
<protein>
    <submittedName>
        <fullName evidence="7">IFI27 protein</fullName>
    </submittedName>
</protein>
<dbReference type="SUPFAM" id="SSF50405">
    <property type="entry name" value="Actin-crosslinking proteins"/>
    <property type="match status" value="1"/>
</dbReference>
<dbReference type="AlphaFoldDB" id="A0A812GJD3"/>
<dbReference type="Pfam" id="PF06140">
    <property type="entry name" value="Ifi-6-16"/>
    <property type="match status" value="1"/>
</dbReference>
<accession>A0A812GJD3</accession>
<keyword evidence="3" id="KW-0812">Transmembrane</keyword>
<evidence type="ECO:0000256" key="3">
    <source>
        <dbReference type="ARBA" id="ARBA00022692"/>
    </source>
</evidence>
<dbReference type="EMBL" id="CAJNDS010000045">
    <property type="protein sequence ID" value="CAE6932127.1"/>
    <property type="molecule type" value="Genomic_DNA"/>
</dbReference>
<keyword evidence="5" id="KW-0472">Membrane</keyword>
<evidence type="ECO:0000256" key="1">
    <source>
        <dbReference type="ARBA" id="ARBA00004141"/>
    </source>
</evidence>
<comment type="similarity">
    <text evidence="2">Belongs to the IFI6/IFI27 family.</text>
</comment>
<dbReference type="PANTHER" id="PTHR16932:SF18">
    <property type="entry name" value="INTERFERON, ALPHA-INDUCIBLE PROTEIN 27-LIKE 2"/>
    <property type="match status" value="1"/>
</dbReference>
<dbReference type="Gene3D" id="2.80.10.50">
    <property type="match status" value="1"/>
</dbReference>
<proteinExistence type="inferred from homology"/>
<dbReference type="InterPro" id="IPR009311">
    <property type="entry name" value="IFI6/IFI27-like"/>
</dbReference>
<name>A0A812GJD3_9DINO</name>
<dbReference type="InterPro" id="IPR038213">
    <property type="entry name" value="IFI6/IFI27-like_sf"/>
</dbReference>
<dbReference type="GO" id="GO:0031966">
    <property type="term" value="C:mitochondrial membrane"/>
    <property type="evidence" value="ECO:0007669"/>
    <property type="project" value="TreeGrafter"/>
</dbReference>
<gene>
    <name evidence="7" type="primary">IFI27</name>
    <name evidence="7" type="ORF">SNAT2548_LOCUS879</name>
</gene>
<dbReference type="InterPro" id="IPR007679">
    <property type="entry name" value="DUF569"/>
</dbReference>
<reference evidence="7" key="1">
    <citation type="submission" date="2021-02" db="EMBL/GenBank/DDBJ databases">
        <authorList>
            <person name="Dougan E. K."/>
            <person name="Rhodes N."/>
            <person name="Thang M."/>
            <person name="Chan C."/>
        </authorList>
    </citation>
    <scope>NUCLEOTIDE SEQUENCE</scope>
</reference>
<comment type="subcellular location">
    <subcellularLocation>
        <location evidence="1">Membrane</location>
        <topology evidence="1">Multi-pass membrane protein</topology>
    </subcellularLocation>
</comment>
<dbReference type="Gene3D" id="6.10.110.10">
    <property type="match status" value="1"/>
</dbReference>
<dbReference type="CDD" id="cd00257">
    <property type="entry name" value="beta-trefoil_FSCN-like"/>
    <property type="match status" value="1"/>
</dbReference>
<evidence type="ECO:0000313" key="8">
    <source>
        <dbReference type="Proteomes" id="UP000604046"/>
    </source>
</evidence>
<dbReference type="InterPro" id="IPR008999">
    <property type="entry name" value="Actin-crosslinking"/>
</dbReference>
<evidence type="ECO:0000256" key="2">
    <source>
        <dbReference type="ARBA" id="ARBA00007262"/>
    </source>
</evidence>
<evidence type="ECO:0000256" key="5">
    <source>
        <dbReference type="ARBA" id="ARBA00023136"/>
    </source>
</evidence>
<feature type="domain" description="DUF569" evidence="6">
    <location>
        <begin position="51"/>
        <end position="135"/>
    </location>
</feature>
<sequence length="340" mass="35341">MHPSTVVVRSRRKGMLVNRFPALCSEPNGKVVANRFGRAQAWEMWTLECIGDKVALRSHHGKYLTAKKDGSVVATQSKARSWEKWTMENAPGSDGYIITFKSCHGKYLCADDGHFLNVGVGNVVRADRDARGEWEQWTLSTPDDVPLVRTDIISAVGAAGCAGALGTAGALALTPAVAGALGFTAQGITAGSAAAGMMSAAALAEGGGVAAGSTVATLQAVGATGAGALAGTALAGTICAAAIPVASTVGLVVWGGVVATRSFLDNPLKKKPPPGKWLLGTEEGVNNVLFYEFQDEPAAVRAFDDVKTARVLFNRKHEEVRSGGWNGESVKTIRNVAKGH</sequence>
<evidence type="ECO:0000313" key="7">
    <source>
        <dbReference type="EMBL" id="CAE6932127.1"/>
    </source>
</evidence>
<dbReference type="OrthoDB" id="429835at2759"/>